<dbReference type="AlphaFoldDB" id="A0A6S7LQ92"/>
<dbReference type="EMBL" id="CACRXK020023381">
    <property type="protein sequence ID" value="CAB4037699.1"/>
    <property type="molecule type" value="Genomic_DNA"/>
</dbReference>
<dbReference type="Proteomes" id="UP001152795">
    <property type="component" value="Unassembled WGS sequence"/>
</dbReference>
<accession>A0A6S7LQ92</accession>
<sequence>MVCKYASPRCTSILEERYTSFLCSPSLELVFKSFVDYFSVREKFSRSVMQIISSNQNMTSTIPIVDYTKLRTEQLRKFVCAAVAESTTAVNDRASPNRKVFDLHAMYVSDVQLDVIHKVHNIFATLRFFADACHLIKTAWNCLYNSGSGSHSQFMWNNGHHLLFRHIADLFHSDQEFALHTLPKFLLITLFLRPTAR</sequence>
<evidence type="ECO:0000313" key="2">
    <source>
        <dbReference type="Proteomes" id="UP001152795"/>
    </source>
</evidence>
<keyword evidence="2" id="KW-1185">Reference proteome</keyword>
<name>A0A6S7LQ92_PARCT</name>
<proteinExistence type="predicted"/>
<gene>
    <name evidence="1" type="ORF">PACLA_8A082165</name>
</gene>
<evidence type="ECO:0000313" key="1">
    <source>
        <dbReference type="EMBL" id="CAB4037699.1"/>
    </source>
</evidence>
<reference evidence="1" key="1">
    <citation type="submission" date="2020-04" db="EMBL/GenBank/DDBJ databases">
        <authorList>
            <person name="Alioto T."/>
            <person name="Alioto T."/>
            <person name="Gomez Garrido J."/>
        </authorList>
    </citation>
    <scope>NUCLEOTIDE SEQUENCE</scope>
    <source>
        <strain evidence="1">A484AB</strain>
    </source>
</reference>
<dbReference type="OrthoDB" id="6627680at2759"/>
<organism evidence="1 2">
    <name type="scientific">Paramuricea clavata</name>
    <name type="common">Red gorgonian</name>
    <name type="synonym">Violescent sea-whip</name>
    <dbReference type="NCBI Taxonomy" id="317549"/>
    <lineage>
        <taxon>Eukaryota</taxon>
        <taxon>Metazoa</taxon>
        <taxon>Cnidaria</taxon>
        <taxon>Anthozoa</taxon>
        <taxon>Octocorallia</taxon>
        <taxon>Malacalcyonacea</taxon>
        <taxon>Plexauridae</taxon>
        <taxon>Paramuricea</taxon>
    </lineage>
</organism>
<protein>
    <submittedName>
        <fullName evidence="1">Uncharacterized protein</fullName>
    </submittedName>
</protein>
<comment type="caution">
    <text evidence="1">The sequence shown here is derived from an EMBL/GenBank/DDBJ whole genome shotgun (WGS) entry which is preliminary data.</text>
</comment>